<evidence type="ECO:0000256" key="1">
    <source>
        <dbReference type="ARBA" id="ARBA00004141"/>
    </source>
</evidence>
<feature type="transmembrane region" description="Helical" evidence="5">
    <location>
        <begin position="489"/>
        <end position="510"/>
    </location>
</feature>
<keyword evidence="3 5" id="KW-1133">Transmembrane helix</keyword>
<dbReference type="InterPro" id="IPR052430">
    <property type="entry name" value="IVT-Associated"/>
</dbReference>
<gene>
    <name evidence="6" type="ORF">NDN08_006071</name>
</gene>
<comment type="subcellular location">
    <subcellularLocation>
        <location evidence="1">Membrane</location>
        <topology evidence="1">Multi-pass membrane protein</topology>
    </subcellularLocation>
</comment>
<evidence type="ECO:0000256" key="2">
    <source>
        <dbReference type="ARBA" id="ARBA00022692"/>
    </source>
</evidence>
<evidence type="ECO:0008006" key="8">
    <source>
        <dbReference type="Google" id="ProtNLM"/>
    </source>
</evidence>
<evidence type="ECO:0000313" key="6">
    <source>
        <dbReference type="EMBL" id="KAJ8902751.1"/>
    </source>
</evidence>
<feature type="transmembrane region" description="Helical" evidence="5">
    <location>
        <begin position="629"/>
        <end position="651"/>
    </location>
</feature>
<organism evidence="6 7">
    <name type="scientific">Rhodosorus marinus</name>
    <dbReference type="NCBI Taxonomy" id="101924"/>
    <lineage>
        <taxon>Eukaryota</taxon>
        <taxon>Rhodophyta</taxon>
        <taxon>Stylonematophyceae</taxon>
        <taxon>Stylonematales</taxon>
        <taxon>Stylonemataceae</taxon>
        <taxon>Rhodosorus</taxon>
    </lineage>
</organism>
<keyword evidence="2 5" id="KW-0812">Transmembrane</keyword>
<dbReference type="Pfam" id="PF11744">
    <property type="entry name" value="ALMT"/>
    <property type="match status" value="1"/>
</dbReference>
<evidence type="ECO:0000256" key="3">
    <source>
        <dbReference type="ARBA" id="ARBA00022989"/>
    </source>
</evidence>
<dbReference type="Proteomes" id="UP001157974">
    <property type="component" value="Unassembled WGS sequence"/>
</dbReference>
<feature type="transmembrane region" description="Helical" evidence="5">
    <location>
        <begin position="79"/>
        <end position="99"/>
    </location>
</feature>
<feature type="transmembrane region" description="Helical" evidence="5">
    <location>
        <begin position="104"/>
        <end position="123"/>
    </location>
</feature>
<sequence length="1015" mass="112861">MGHYSRFRASRTPAYLERIIREGRKDWWEILRWVSAFGVGCIFAFIGAFTALGCIGPILYGVSFISAPDRTVGGVIRNAALISVYYMLYPLIACAVLAVDVTSLAGALVLYLVLICPLVYLSYDTRLGGGPKLAIGLSGLLFLRTDRPDTEQIVRILWTNIANGCIATATVIFVTILFAPTRAIRQMKAVCLVNIREMSELLSDDMSTLLKPRNAHEADRRGDYYGLRPIGEEEVTSKEWDEPPKIKPFGSFNSKYLSRVQAARKLLSTSLWEPNFRNPNHPDRYPLWSELLDRLDEISIAYSGVRSAIDYEDVRSCTDEGAELFFANEQDRLIWAELTASAVAVLMTLYEWLGGDVGGSPLSREDEARLAELSGRLVELNKQATKLIPKRIMSNWMDNKQQKVEPGVVRSMLFVATSLVHLSDTTIRAKETMDNLRDIHNDHRPDNVLGSVFLWVKLTLSVEINAMRENIPDLSSPSAIFNFFRSFRFLYFLRFMAMIILICCVVLFGIPEIRGLRETGWVLFSAVVVHHPSTESTLVSSALRIAGTVAGSSLSGAFMLSPVAASSPVLISVFLIGMATIFMILLATIQPLQKMQYGLLLLILTIFLVALCQYVPYCTADCAGDFGYAWTRMVSVLSGVLVSFLFQILVFPRFAADDIREGLSALLTKEFASFHELVGYYMHSQSMSMSQIPVSASNEGMSKSRMPKSDSGDQLSKPIAASKKFDANEALKSQRTARGILTASSSDENLASSSSGSGVLNGVLNQSLARPMFTGDERSSMIVMDVNSGHDLVDQLDSVAVELSNIAALLIQTPVVTEHQCLRFVTLGISSIFHNLLRLQESIFVCLALLAILLRKSEFAGSQQLLSSMMLPVFRRIQEAQYRLGHMVKICSTAIRTKRVSVLYLQILKEAQEFLDDSRLEYRLEFQNSSKKLRQAVEDKLADAKFRNVGKASGDMPTVDIDFVLLNCIFFMSSALADSFESVAREYSKYAKTELAVFAQWGGLPKGFDAERFEL</sequence>
<comment type="caution">
    <text evidence="6">The sequence shown here is derived from an EMBL/GenBank/DDBJ whole genome shotgun (WGS) entry which is preliminary data.</text>
</comment>
<feature type="transmembrane region" description="Helical" evidence="5">
    <location>
        <begin position="156"/>
        <end position="179"/>
    </location>
</feature>
<dbReference type="PANTHER" id="PTHR47804">
    <property type="entry name" value="60S RIBOSOMAL PROTEIN L19"/>
    <property type="match status" value="1"/>
</dbReference>
<feature type="transmembrane region" description="Helical" evidence="5">
    <location>
        <begin position="30"/>
        <end position="59"/>
    </location>
</feature>
<accession>A0AAV8UJS1</accession>
<protein>
    <recommendedName>
        <fullName evidence="8">DUF2421 domain-containing protein</fullName>
    </recommendedName>
</protein>
<feature type="transmembrane region" description="Helical" evidence="5">
    <location>
        <begin position="569"/>
        <end position="587"/>
    </location>
</feature>
<feature type="transmembrane region" description="Helical" evidence="5">
    <location>
        <begin position="599"/>
        <end position="617"/>
    </location>
</feature>
<dbReference type="PANTHER" id="PTHR47804:SF3">
    <property type="entry name" value="PROTEIN BRE4"/>
    <property type="match status" value="1"/>
</dbReference>
<keyword evidence="7" id="KW-1185">Reference proteome</keyword>
<keyword evidence="4 5" id="KW-0472">Membrane</keyword>
<proteinExistence type="predicted"/>
<dbReference type="GO" id="GO:0016020">
    <property type="term" value="C:membrane"/>
    <property type="evidence" value="ECO:0007669"/>
    <property type="project" value="UniProtKB-SubCell"/>
</dbReference>
<evidence type="ECO:0000256" key="4">
    <source>
        <dbReference type="ARBA" id="ARBA00023136"/>
    </source>
</evidence>
<reference evidence="6 7" key="1">
    <citation type="journal article" date="2023" name="Nat. Commun.">
        <title>Origin of minicircular mitochondrial genomes in red algae.</title>
        <authorList>
            <person name="Lee Y."/>
            <person name="Cho C.H."/>
            <person name="Lee Y.M."/>
            <person name="Park S.I."/>
            <person name="Yang J.H."/>
            <person name="West J.A."/>
            <person name="Bhattacharya D."/>
            <person name="Yoon H.S."/>
        </authorList>
    </citation>
    <scope>NUCLEOTIDE SEQUENCE [LARGE SCALE GENOMIC DNA]</scope>
    <source>
        <strain evidence="6 7">CCMP1338</strain>
        <tissue evidence="6">Whole cell</tissue>
    </source>
</reference>
<evidence type="ECO:0000313" key="7">
    <source>
        <dbReference type="Proteomes" id="UP001157974"/>
    </source>
</evidence>
<evidence type="ECO:0000256" key="5">
    <source>
        <dbReference type="SAM" id="Phobius"/>
    </source>
</evidence>
<name>A0AAV8UJS1_9RHOD</name>
<dbReference type="GO" id="GO:0015743">
    <property type="term" value="P:malate transport"/>
    <property type="evidence" value="ECO:0007669"/>
    <property type="project" value="InterPro"/>
</dbReference>
<dbReference type="InterPro" id="IPR020966">
    <property type="entry name" value="ALMT"/>
</dbReference>
<dbReference type="EMBL" id="JAMWBK010000008">
    <property type="protein sequence ID" value="KAJ8902751.1"/>
    <property type="molecule type" value="Genomic_DNA"/>
</dbReference>
<dbReference type="AlphaFoldDB" id="A0AAV8UJS1"/>